<sequence length="209" mass="23767">MKHLVWLMAFIFPLILSGCGYDEFEGRFISSDGSVSYEFQTDGTLKIIQGDDLTTADYQYKSSDQIIKLSSDQDLPTDTLTVEGENHLQSDELILTRGIDYAMLTDTTWIGNQGQYTFALTFTMSEQGLETVSELVSYYDENMMYLSQTDDSITRLEANKLLLDQTQYIVSDVTRESFKISIGENSMVLERQPKGTEITIRDGYQLIED</sequence>
<comment type="caution">
    <text evidence="1">The sequence shown here is derived from an EMBL/GenBank/DDBJ whole genome shotgun (WGS) entry which is preliminary data.</text>
</comment>
<dbReference type="Proteomes" id="UP000094379">
    <property type="component" value="Unassembled WGS sequence"/>
</dbReference>
<dbReference type="EMBL" id="MCRI01000052">
    <property type="protein sequence ID" value="ODN65583.1"/>
    <property type="molecule type" value="Genomic_DNA"/>
</dbReference>
<dbReference type="STRING" id="291169.A9E74_02649"/>
<reference evidence="1 2" key="1">
    <citation type="submission" date="2016-07" db="EMBL/GenBank/DDBJ databases">
        <title>Draft Genome Sequence of Methylophaga muralis Bur 1.</title>
        <authorList>
            <person name="Vasilenko O.V."/>
            <person name="Doronina N.V."/>
            <person name="Shmareva M.N."/>
            <person name="Tarlachkov S.V."/>
            <person name="Mustakhimov I."/>
            <person name="Trotsenko Y.A."/>
        </authorList>
    </citation>
    <scope>NUCLEOTIDE SEQUENCE [LARGE SCALE GENOMIC DNA]</scope>
    <source>
        <strain evidence="1 2">Bur 1</strain>
    </source>
</reference>
<keyword evidence="2" id="KW-1185">Reference proteome</keyword>
<evidence type="ECO:0000313" key="2">
    <source>
        <dbReference type="Proteomes" id="UP000094379"/>
    </source>
</evidence>
<dbReference type="RefSeq" id="WP_069297006.1">
    <property type="nucleotide sequence ID" value="NZ_MCRI01000052.1"/>
</dbReference>
<dbReference type="PROSITE" id="PS51257">
    <property type="entry name" value="PROKAR_LIPOPROTEIN"/>
    <property type="match status" value="1"/>
</dbReference>
<organism evidence="1 2">
    <name type="scientific">Methylophaga muralis</name>
    <dbReference type="NCBI Taxonomy" id="291169"/>
    <lineage>
        <taxon>Bacteria</taxon>
        <taxon>Pseudomonadati</taxon>
        <taxon>Pseudomonadota</taxon>
        <taxon>Gammaproteobacteria</taxon>
        <taxon>Thiotrichales</taxon>
        <taxon>Piscirickettsiaceae</taxon>
        <taxon>Methylophaga</taxon>
    </lineage>
</organism>
<protein>
    <submittedName>
        <fullName evidence="1">Uncharacterized protein</fullName>
    </submittedName>
</protein>
<name>A0A1E3GNG4_9GAMM</name>
<dbReference type="AlphaFoldDB" id="A0A1E3GNG4"/>
<gene>
    <name evidence="1" type="ORF">A9E74_02649</name>
</gene>
<evidence type="ECO:0000313" key="1">
    <source>
        <dbReference type="EMBL" id="ODN65583.1"/>
    </source>
</evidence>
<accession>A0A1E3GNG4</accession>
<proteinExistence type="predicted"/>